<feature type="binding site" evidence="6">
    <location>
        <position position="199"/>
    </location>
    <ligand>
        <name>Zn(2+)</name>
        <dbReference type="ChEBI" id="CHEBI:29105"/>
        <note>catalytic</note>
    </ligand>
</feature>
<dbReference type="Gene3D" id="3.40.390.10">
    <property type="entry name" value="Collagenase (Catalytic Domain)"/>
    <property type="match status" value="1"/>
</dbReference>
<dbReference type="SMART" id="SM00235">
    <property type="entry name" value="ZnMc"/>
    <property type="match status" value="1"/>
</dbReference>
<accession>A0A4P9VUY7</accession>
<feature type="domain" description="Peptidase M12A" evidence="7">
    <location>
        <begin position="96"/>
        <end position="292"/>
    </location>
</feature>
<dbReference type="GO" id="GO:0008270">
    <property type="term" value="F:zinc ion binding"/>
    <property type="evidence" value="ECO:0007669"/>
    <property type="project" value="UniProtKB-UniRule"/>
</dbReference>
<dbReference type="Proteomes" id="UP000257039">
    <property type="component" value="Unassembled WGS sequence"/>
</dbReference>
<evidence type="ECO:0000256" key="5">
    <source>
        <dbReference type="ARBA" id="ARBA00023049"/>
    </source>
</evidence>
<dbReference type="CDD" id="cd23456">
    <property type="entry name" value="beta-trefoil_Ricin_SCDase"/>
    <property type="match status" value="1"/>
</dbReference>
<evidence type="ECO:0000256" key="3">
    <source>
        <dbReference type="ARBA" id="ARBA00022801"/>
    </source>
</evidence>
<dbReference type="InterPro" id="IPR000772">
    <property type="entry name" value="Ricin_B_lectin"/>
</dbReference>
<keyword evidence="1 6" id="KW-0645">Protease</keyword>
<dbReference type="InterPro" id="IPR034035">
    <property type="entry name" value="Astacin-like_dom"/>
</dbReference>
<sequence>MIHMTLKCYMRFILPVIITLFSTSLYAFERNELVLLNAPTATSFIRGTDERVTYHIVDGLAIYGGDIILGEHKDIQKNGIAPWTVKSWSSSEDVQSGAPSTNTRLRWPNGILYYSFNSSYPSQYRQRVRDALKYVEGMTNVKFVEDSRQRNRVVVENGSGCWSYVGMLGGTQRLSLSTNGCVIRAIVGHEFMHALGIYHEQSRKDRDKYVTIHWNNIQSGMEGNFQKQSDTDTTATSYDYYSVMHYHAWAFAKNRNQPTISPKDPNIPLDDLGNYDGLTKSDAKTINWMYPSETNEKPKIEMKVSSAEIKKNQVYDLVVDFYDDGGVEKLKIGAQSDNLALLPDSNILIEKGDTPSQRLIVMAPAKDMTGVAKVTIRAADEQGEETSAVFKLTVKDNDPGPDKKYTMIVSALGACVTLEKSDDGKIFPVKPVYCQADKNQLWSVETNGFIRSKVDKEVCLQVSEVSRGQIVFAAKCVDDDNNRWAVEKEFIRNLANRDLVLDYYISSLKFGLWDFHGGNNQKWFFVKKEQLYSLPLLLPSVF</sequence>
<evidence type="ECO:0000256" key="6">
    <source>
        <dbReference type="PROSITE-ProRule" id="PRU01211"/>
    </source>
</evidence>
<dbReference type="InterPro" id="IPR001506">
    <property type="entry name" value="Peptidase_M12A"/>
</dbReference>
<keyword evidence="4 6" id="KW-0862">Zinc</keyword>
<evidence type="ECO:0000256" key="4">
    <source>
        <dbReference type="ARBA" id="ARBA00022833"/>
    </source>
</evidence>
<dbReference type="PANTHER" id="PTHR10127:SF780">
    <property type="entry name" value="METALLOENDOPEPTIDASE"/>
    <property type="match status" value="1"/>
</dbReference>
<feature type="binding site" evidence="6">
    <location>
        <position position="189"/>
    </location>
    <ligand>
        <name>Zn(2+)</name>
        <dbReference type="ChEBI" id="CHEBI:29105"/>
        <note>catalytic</note>
    </ligand>
</feature>
<feature type="active site" evidence="6">
    <location>
        <position position="190"/>
    </location>
</feature>
<comment type="cofactor">
    <cofactor evidence="6">
        <name>Zn(2+)</name>
        <dbReference type="ChEBI" id="CHEBI:29105"/>
    </cofactor>
    <text evidence="6">Binds 1 zinc ion per subunit.</text>
</comment>
<proteinExistence type="predicted"/>
<evidence type="ECO:0000256" key="2">
    <source>
        <dbReference type="ARBA" id="ARBA00022723"/>
    </source>
</evidence>
<feature type="binding site" evidence="6">
    <location>
        <position position="193"/>
    </location>
    <ligand>
        <name>Zn(2+)</name>
        <dbReference type="ChEBI" id="CHEBI:29105"/>
        <note>catalytic</note>
    </ligand>
</feature>
<dbReference type="Pfam" id="PF00652">
    <property type="entry name" value="Ricin_B_lectin"/>
    <property type="match status" value="1"/>
</dbReference>
<comment type="caution">
    <text evidence="6">Lacks conserved residue(s) required for the propagation of feature annotation.</text>
</comment>
<evidence type="ECO:0000256" key="1">
    <source>
        <dbReference type="ARBA" id="ARBA00022670"/>
    </source>
</evidence>
<dbReference type="PROSITE" id="PS50231">
    <property type="entry name" value="RICIN_B_LECTIN"/>
    <property type="match status" value="1"/>
</dbReference>
<dbReference type="InterPro" id="IPR035992">
    <property type="entry name" value="Ricin_B-like_lectins"/>
</dbReference>
<evidence type="ECO:0000313" key="8">
    <source>
        <dbReference type="EMBL" id="RDH46557.1"/>
    </source>
</evidence>
<dbReference type="CDD" id="cd04280">
    <property type="entry name" value="ZnMc_astacin_like"/>
    <property type="match status" value="1"/>
</dbReference>
<dbReference type="SMART" id="SM00458">
    <property type="entry name" value="RICIN"/>
    <property type="match status" value="1"/>
</dbReference>
<protein>
    <recommendedName>
        <fullName evidence="7">Peptidase M12A domain-containing protein</fullName>
    </recommendedName>
</protein>
<keyword evidence="2 6" id="KW-0479">Metal-binding</keyword>
<comment type="caution">
    <text evidence="8">The sequence shown here is derived from an EMBL/GenBank/DDBJ whole genome shotgun (WGS) entry which is preliminary data.</text>
</comment>
<dbReference type="RefSeq" id="WP_094789287.1">
    <property type="nucleotide sequence ID" value="NZ_NDXW01000001.1"/>
</dbReference>
<dbReference type="SUPFAM" id="SSF55486">
    <property type="entry name" value="Metalloproteases ('zincins'), catalytic domain"/>
    <property type="match status" value="1"/>
</dbReference>
<dbReference type="Gene3D" id="2.80.10.50">
    <property type="match status" value="1"/>
</dbReference>
<dbReference type="GO" id="GO:0004222">
    <property type="term" value="F:metalloendopeptidase activity"/>
    <property type="evidence" value="ECO:0007669"/>
    <property type="project" value="UniProtKB-UniRule"/>
</dbReference>
<keyword evidence="3 6" id="KW-0378">Hydrolase</keyword>
<organism evidence="8 9">
    <name type="scientific">Zooshikella ganghwensis</name>
    <dbReference type="NCBI Taxonomy" id="202772"/>
    <lineage>
        <taxon>Bacteria</taxon>
        <taxon>Pseudomonadati</taxon>
        <taxon>Pseudomonadota</taxon>
        <taxon>Gammaproteobacteria</taxon>
        <taxon>Oceanospirillales</taxon>
        <taxon>Zooshikellaceae</taxon>
        <taxon>Zooshikella</taxon>
    </lineage>
</organism>
<gene>
    <name evidence="8" type="ORF">B9G39_25580</name>
</gene>
<keyword evidence="9" id="KW-1185">Reference proteome</keyword>
<keyword evidence="5 6" id="KW-0482">Metalloprotease</keyword>
<evidence type="ECO:0000313" key="9">
    <source>
        <dbReference type="Proteomes" id="UP000257039"/>
    </source>
</evidence>
<evidence type="ECO:0000259" key="7">
    <source>
        <dbReference type="PROSITE" id="PS51864"/>
    </source>
</evidence>
<dbReference type="PRINTS" id="PR00480">
    <property type="entry name" value="ASTACIN"/>
</dbReference>
<dbReference type="InterPro" id="IPR006026">
    <property type="entry name" value="Peptidase_Metallo"/>
</dbReference>
<reference evidence="8 9" key="1">
    <citation type="submission" date="2017-04" db="EMBL/GenBank/DDBJ databases">
        <title>Draft genome sequence of Zooshikella ganghwensis VG4 isolated from Red Sea sediments.</title>
        <authorList>
            <person name="Rehman Z."/>
            <person name="Alam I."/>
            <person name="Kamau A."/>
            <person name="Bajic V."/>
            <person name="Leiknes T."/>
        </authorList>
    </citation>
    <scope>NUCLEOTIDE SEQUENCE [LARGE SCALE GENOMIC DNA]</scope>
    <source>
        <strain evidence="8 9">VG4</strain>
    </source>
</reference>
<dbReference type="Pfam" id="PF01400">
    <property type="entry name" value="Astacin"/>
    <property type="match status" value="1"/>
</dbReference>
<dbReference type="EMBL" id="NDXW01000001">
    <property type="protein sequence ID" value="RDH46557.1"/>
    <property type="molecule type" value="Genomic_DNA"/>
</dbReference>
<dbReference type="InterPro" id="IPR024079">
    <property type="entry name" value="MetalloPept_cat_dom_sf"/>
</dbReference>
<dbReference type="SUPFAM" id="SSF50370">
    <property type="entry name" value="Ricin B-like lectins"/>
    <property type="match status" value="1"/>
</dbReference>
<dbReference type="GO" id="GO:0006508">
    <property type="term" value="P:proteolysis"/>
    <property type="evidence" value="ECO:0007669"/>
    <property type="project" value="UniProtKB-KW"/>
</dbReference>
<dbReference type="PROSITE" id="PS51864">
    <property type="entry name" value="ASTACIN"/>
    <property type="match status" value="1"/>
</dbReference>
<name>A0A4P9VUY7_9GAMM</name>
<dbReference type="AlphaFoldDB" id="A0A4P9VUY7"/>
<dbReference type="PANTHER" id="PTHR10127">
    <property type="entry name" value="DISCOIDIN, CUB, EGF, LAMININ , AND ZINC METALLOPROTEASE DOMAIN CONTAINING"/>
    <property type="match status" value="1"/>
</dbReference>